<feature type="binding site" evidence="5">
    <location>
        <position position="176"/>
    </location>
    <ligand>
        <name>Zn(2+)</name>
        <dbReference type="ChEBI" id="CHEBI:29105"/>
        <label>2</label>
    </ligand>
</feature>
<dbReference type="Proteomes" id="UP000030185">
    <property type="component" value="Unassembled WGS sequence"/>
</dbReference>
<dbReference type="Pfam" id="PF05343">
    <property type="entry name" value="Peptidase_M42"/>
    <property type="match status" value="1"/>
</dbReference>
<accession>A0A098LCM4</accession>
<keyword evidence="1 5" id="KW-0479">Metal-binding</keyword>
<evidence type="ECO:0000256" key="4">
    <source>
        <dbReference type="PIRSR" id="PIRSR001123-1"/>
    </source>
</evidence>
<comment type="cofactor">
    <cofactor evidence="5">
        <name>a divalent metal cation</name>
        <dbReference type="ChEBI" id="CHEBI:60240"/>
    </cofactor>
    <text evidence="5">Binds 2 divalent metal cations per subunit.</text>
</comment>
<dbReference type="EMBL" id="BBLT01000002">
    <property type="protein sequence ID" value="GAL83798.1"/>
    <property type="molecule type" value="Genomic_DNA"/>
</dbReference>
<evidence type="ECO:0000256" key="2">
    <source>
        <dbReference type="ARBA" id="ARBA00022801"/>
    </source>
</evidence>
<evidence type="ECO:0000256" key="1">
    <source>
        <dbReference type="ARBA" id="ARBA00022723"/>
    </source>
</evidence>
<dbReference type="MEROPS" id="M42.006"/>
<evidence type="ECO:0000313" key="6">
    <source>
        <dbReference type="EMBL" id="GAL83798.1"/>
    </source>
</evidence>
<evidence type="ECO:0008006" key="8">
    <source>
        <dbReference type="Google" id="ProtNLM"/>
    </source>
</evidence>
<dbReference type="PIRSF" id="PIRSF001123">
    <property type="entry name" value="PepA_GA"/>
    <property type="match status" value="1"/>
</dbReference>
<dbReference type="eggNOG" id="COG1363">
    <property type="taxonomic scope" value="Bacteria"/>
</dbReference>
<comment type="similarity">
    <text evidence="3">Belongs to the peptidase M42 family.</text>
</comment>
<dbReference type="GO" id="GO:0046872">
    <property type="term" value="F:metal ion binding"/>
    <property type="evidence" value="ECO:0007669"/>
    <property type="project" value="UniProtKB-UniRule"/>
</dbReference>
<name>A0A098LCM4_9BACT</name>
<dbReference type="AlphaFoldDB" id="A0A098LCM4"/>
<dbReference type="GO" id="GO:0004177">
    <property type="term" value="F:aminopeptidase activity"/>
    <property type="evidence" value="ECO:0007669"/>
    <property type="project" value="UniProtKB-UniRule"/>
</dbReference>
<keyword evidence="2" id="KW-0378">Hydrolase</keyword>
<evidence type="ECO:0000256" key="3">
    <source>
        <dbReference type="PIRNR" id="PIRNR001123"/>
    </source>
</evidence>
<dbReference type="InterPro" id="IPR051464">
    <property type="entry name" value="Peptidase_M42_aminopept"/>
</dbReference>
<feature type="active site" description="Proton acceptor" evidence="4">
    <location>
        <position position="175"/>
    </location>
</feature>
<protein>
    <recommendedName>
        <fullName evidence="8">Aminopeptidase</fullName>
    </recommendedName>
</protein>
<gene>
    <name evidence="6" type="ORF">MYP_1026</name>
</gene>
<dbReference type="OrthoDB" id="867380at2"/>
<dbReference type="Gene3D" id="3.40.630.10">
    <property type="entry name" value="Zn peptidases"/>
    <property type="match status" value="2"/>
</dbReference>
<feature type="binding site" evidence="5">
    <location>
        <position position="149"/>
    </location>
    <ligand>
        <name>Zn(2+)</name>
        <dbReference type="ChEBI" id="CHEBI:29105"/>
        <label>1</label>
    </ligand>
</feature>
<dbReference type="PANTHER" id="PTHR32481">
    <property type="entry name" value="AMINOPEPTIDASE"/>
    <property type="match status" value="1"/>
</dbReference>
<reference evidence="6 7" key="1">
    <citation type="submission" date="2014-09" db="EMBL/GenBank/DDBJ databases">
        <title>Sporocytophaga myxococcoides PG-01 genome sequencing.</title>
        <authorList>
            <person name="Liu L."/>
            <person name="Gao P.J."/>
            <person name="Chen G.J."/>
            <person name="Wang L.S."/>
        </authorList>
    </citation>
    <scope>NUCLEOTIDE SEQUENCE [LARGE SCALE GENOMIC DNA]</scope>
    <source>
        <strain evidence="6 7">PG-01</strain>
    </source>
</reference>
<evidence type="ECO:0000256" key="5">
    <source>
        <dbReference type="PIRSR" id="PIRSR001123-2"/>
    </source>
</evidence>
<organism evidence="6 7">
    <name type="scientific">Sporocytophaga myxococcoides</name>
    <dbReference type="NCBI Taxonomy" id="153721"/>
    <lineage>
        <taxon>Bacteria</taxon>
        <taxon>Pseudomonadati</taxon>
        <taxon>Bacteroidota</taxon>
        <taxon>Cytophagia</taxon>
        <taxon>Cytophagales</taxon>
        <taxon>Cytophagaceae</taxon>
        <taxon>Sporocytophaga</taxon>
    </lineage>
</organism>
<dbReference type="SUPFAM" id="SSF53187">
    <property type="entry name" value="Zn-dependent exopeptidases"/>
    <property type="match status" value="1"/>
</dbReference>
<comment type="caution">
    <text evidence="6">The sequence shown here is derived from an EMBL/GenBank/DDBJ whole genome shotgun (WGS) entry which is preliminary data.</text>
</comment>
<dbReference type="RefSeq" id="WP_045459452.1">
    <property type="nucleotide sequence ID" value="NZ_BBLT01000002.1"/>
</dbReference>
<feature type="binding site" evidence="5">
    <location>
        <position position="149"/>
    </location>
    <ligand>
        <name>Zn(2+)</name>
        <dbReference type="ChEBI" id="CHEBI:29105"/>
        <label>2</label>
    </ligand>
</feature>
<proteinExistence type="inferred from homology"/>
<keyword evidence="7" id="KW-1185">Reference proteome</keyword>
<evidence type="ECO:0000313" key="7">
    <source>
        <dbReference type="Proteomes" id="UP000030185"/>
    </source>
</evidence>
<dbReference type="STRING" id="153721.MYP_1026"/>
<feature type="binding site" evidence="5">
    <location>
        <position position="67"/>
    </location>
    <ligand>
        <name>Zn(2+)</name>
        <dbReference type="ChEBI" id="CHEBI:29105"/>
        <label>1</label>
    </ligand>
</feature>
<feature type="binding site" evidence="5">
    <location>
        <position position="280"/>
    </location>
    <ligand>
        <name>Zn(2+)</name>
        <dbReference type="ChEBI" id="CHEBI:29105"/>
        <label>2</label>
    </ligand>
</feature>
<sequence>MNFNLLKELCSVHAPSGNEIAMKEFLIEYIRSNQHDWRVKPLIIEGDGFQDGFLLVFGNPITAVFAHMDSIGFTVRYGHQLVPIGGPEQKSGYKLRGSDSQGEILCELEVSREEEISYKFSRQIERGTELVFDCNFREDQHFVQSCYLDNRLGVFNALKLAETLENGIIAFSCWEEHGGGSVSVLAKYIYENFKVRQALISDITWITEGVRHGQGVVISMRDRSIPRRGYLNKIINLAKTSGIPFQLEVEAFGGSDGKELQASPYPFDWVFIGAAEDNVHSPDEKVHKEDISSMINMYKFLMENL</sequence>
<dbReference type="PANTHER" id="PTHR32481:SF7">
    <property type="entry name" value="AMINOPEPTIDASE YHFE-RELATED"/>
    <property type="match status" value="1"/>
</dbReference>
<dbReference type="InterPro" id="IPR008007">
    <property type="entry name" value="Peptidase_M42"/>
</dbReference>